<feature type="transmembrane region" description="Helical" evidence="1">
    <location>
        <begin position="39"/>
        <end position="61"/>
    </location>
</feature>
<evidence type="ECO:0008006" key="4">
    <source>
        <dbReference type="Google" id="ProtNLM"/>
    </source>
</evidence>
<dbReference type="EMBL" id="FXUA01000007">
    <property type="protein sequence ID" value="SMP31164.1"/>
    <property type="molecule type" value="Genomic_DNA"/>
</dbReference>
<dbReference type="Proteomes" id="UP001157915">
    <property type="component" value="Unassembled WGS sequence"/>
</dbReference>
<organism evidence="2 3">
    <name type="scientific">Algoriphagus winogradskyi</name>
    <dbReference type="NCBI Taxonomy" id="237017"/>
    <lineage>
        <taxon>Bacteria</taxon>
        <taxon>Pseudomonadati</taxon>
        <taxon>Bacteroidota</taxon>
        <taxon>Cytophagia</taxon>
        <taxon>Cytophagales</taxon>
        <taxon>Cyclobacteriaceae</taxon>
        <taxon>Algoriphagus</taxon>
    </lineage>
</organism>
<keyword evidence="1" id="KW-0472">Membrane</keyword>
<protein>
    <recommendedName>
        <fullName evidence="4">Multidrug ABC transporter permease</fullName>
    </recommendedName>
</protein>
<feature type="transmembrane region" description="Helical" evidence="1">
    <location>
        <begin position="109"/>
        <end position="128"/>
    </location>
</feature>
<proteinExistence type="predicted"/>
<dbReference type="RefSeq" id="WP_283414085.1">
    <property type="nucleotide sequence ID" value="NZ_FXUA01000007.1"/>
</dbReference>
<evidence type="ECO:0000313" key="3">
    <source>
        <dbReference type="Proteomes" id="UP001157915"/>
    </source>
</evidence>
<accession>A0ABY1PCH4</accession>
<feature type="transmembrane region" description="Helical" evidence="1">
    <location>
        <begin position="73"/>
        <end position="97"/>
    </location>
</feature>
<sequence>MKKAAQIIIAFATFVAVFYFTFWIYGAIISIFFDSDPPKWAMVISSIASFITAGYLAYSVWNKQTNKMPRLGSYILGGALGLGVVGFVLGFFGPLIFTPEANQGPLLGILITGPGGIALGAIAGSIYWKVKKRKAIKPAQN</sequence>
<keyword evidence="1" id="KW-1133">Transmembrane helix</keyword>
<name>A0ABY1PCH4_9BACT</name>
<feature type="transmembrane region" description="Helical" evidence="1">
    <location>
        <begin position="7"/>
        <end position="33"/>
    </location>
</feature>
<evidence type="ECO:0000256" key="1">
    <source>
        <dbReference type="SAM" id="Phobius"/>
    </source>
</evidence>
<comment type="caution">
    <text evidence="2">The sequence shown here is derived from an EMBL/GenBank/DDBJ whole genome shotgun (WGS) entry which is preliminary data.</text>
</comment>
<keyword evidence="3" id="KW-1185">Reference proteome</keyword>
<keyword evidence="1" id="KW-0812">Transmembrane</keyword>
<evidence type="ECO:0000313" key="2">
    <source>
        <dbReference type="EMBL" id="SMP31164.1"/>
    </source>
</evidence>
<gene>
    <name evidence="2" type="ORF">SAMN06265367_10740</name>
</gene>
<reference evidence="2 3" key="1">
    <citation type="submission" date="2017-05" db="EMBL/GenBank/DDBJ databases">
        <authorList>
            <person name="Varghese N."/>
            <person name="Submissions S."/>
        </authorList>
    </citation>
    <scope>NUCLEOTIDE SEQUENCE [LARGE SCALE GENOMIC DNA]</scope>
    <source>
        <strain evidence="2 3">DSM 15360</strain>
    </source>
</reference>